<organism evidence="5 6">
    <name type="scientific">Parasutterella excrementihominis</name>
    <dbReference type="NCBI Taxonomy" id="487175"/>
    <lineage>
        <taxon>Bacteria</taxon>
        <taxon>Pseudomonadati</taxon>
        <taxon>Pseudomonadota</taxon>
        <taxon>Betaproteobacteria</taxon>
        <taxon>Burkholderiales</taxon>
        <taxon>Sutterellaceae</taxon>
        <taxon>Parasutterella</taxon>
    </lineage>
</organism>
<name>A0A6I3S386_9BURK</name>
<reference evidence="5 6" key="1">
    <citation type="journal article" date="2019" name="Nat. Med.">
        <title>A library of human gut bacterial isolates paired with longitudinal multiomics data enables mechanistic microbiome research.</title>
        <authorList>
            <person name="Poyet M."/>
            <person name="Groussin M."/>
            <person name="Gibbons S.M."/>
            <person name="Avila-Pacheco J."/>
            <person name="Jiang X."/>
            <person name="Kearney S.M."/>
            <person name="Perrotta A.R."/>
            <person name="Berdy B."/>
            <person name="Zhao S."/>
            <person name="Lieberman T.D."/>
            <person name="Swanson P.K."/>
            <person name="Smith M."/>
            <person name="Roesemann S."/>
            <person name="Alexander J.E."/>
            <person name="Rich S.A."/>
            <person name="Livny J."/>
            <person name="Vlamakis H."/>
            <person name="Clish C."/>
            <person name="Bullock K."/>
            <person name="Deik A."/>
            <person name="Scott J."/>
            <person name="Pierce K.A."/>
            <person name="Xavier R.J."/>
            <person name="Alm E.J."/>
        </authorList>
    </citation>
    <scope>NUCLEOTIDE SEQUENCE [LARGE SCALE GENOMIC DNA]</scope>
    <source>
        <strain evidence="5 6">BIOML-A2</strain>
    </source>
</reference>
<dbReference type="NCBIfam" id="TIGR01845">
    <property type="entry name" value="outer_NodT"/>
    <property type="match status" value="1"/>
</dbReference>
<evidence type="ECO:0000256" key="4">
    <source>
        <dbReference type="SAM" id="MobiDB-lite"/>
    </source>
</evidence>
<feature type="region of interest" description="Disordered" evidence="4">
    <location>
        <begin position="483"/>
        <end position="504"/>
    </location>
</feature>
<dbReference type="InterPro" id="IPR003423">
    <property type="entry name" value="OMP_efflux"/>
</dbReference>
<evidence type="ECO:0000256" key="2">
    <source>
        <dbReference type="RuleBase" id="RU362097"/>
    </source>
</evidence>
<dbReference type="InterPro" id="IPR010131">
    <property type="entry name" value="MdtP/NodT-like"/>
</dbReference>
<dbReference type="PROSITE" id="PS51257">
    <property type="entry name" value="PROKAR_LIPOPROTEIN"/>
    <property type="match status" value="1"/>
</dbReference>
<keyword evidence="3" id="KW-0175">Coiled coil</keyword>
<comment type="caution">
    <text evidence="5">The sequence shown here is derived from an EMBL/GenBank/DDBJ whole genome shotgun (WGS) entry which is preliminary data.</text>
</comment>
<proteinExistence type="inferred from homology"/>
<keyword evidence="2" id="KW-0472">Membrane</keyword>
<protein>
    <submittedName>
        <fullName evidence="5">Efflux transporter outer membrane subunit</fullName>
    </submittedName>
</protein>
<evidence type="ECO:0000313" key="6">
    <source>
        <dbReference type="Proteomes" id="UP000462362"/>
    </source>
</evidence>
<comment type="similarity">
    <text evidence="1 2">Belongs to the outer membrane factor (OMF) (TC 1.B.17) family.</text>
</comment>
<dbReference type="RefSeq" id="WP_021867530.1">
    <property type="nucleotide sequence ID" value="NZ_CAMSPD010000004.1"/>
</dbReference>
<dbReference type="SUPFAM" id="SSF56954">
    <property type="entry name" value="Outer membrane efflux proteins (OEP)"/>
    <property type="match status" value="1"/>
</dbReference>
<keyword evidence="2" id="KW-1134">Transmembrane beta strand</keyword>
<sequence>MINRRTFLAAAVSAAVLTGCAVGPDYDRPYVPVPKDYRHIQGEEVGLGLLKARWWTEYNDPNLDFFVSKAIANNRTLQQTMANVERAAAQLTVARSNLFPQLNYSGDLGKSKASLNTPTGAAMGDKPIKSYETLASASWEIDLWGKIRRQTESARATLRATEAAHRAAISSVIGSVISTYLSILTTEEQYKIAVETAESYHKTYQLFLLRFKHGNVSEMEVAQAWSQWESAMVQIPQIRQNNTELKNSLSVLTGVPVDDFPKFKTLDELNVPAVVAGIPSQLLEERPDVIQAEEQLRAANADIGAAKALYFPSISLSGGLGFSSDQLKELFKGPSKVWQYAGNISGPIFHWGAVTAGVRSAEAQQKALLAAYQLAVSTAFADVDNALSRRQNVIEELRSKRSLVMSLEDYSRLANAQYQGGYTGYFTVLQAEQSLLPQQISLAEVKSRALNSVAQVYQALGGGWIDQALIEEQQAIREIEEAEKLKKQPVKPTTAQPMQKSADG</sequence>
<dbReference type="Proteomes" id="UP000462362">
    <property type="component" value="Unassembled WGS sequence"/>
</dbReference>
<dbReference type="PANTHER" id="PTHR30203">
    <property type="entry name" value="OUTER MEMBRANE CATION EFFLUX PROTEIN"/>
    <property type="match status" value="1"/>
</dbReference>
<dbReference type="AlphaFoldDB" id="A0A6I3S386"/>
<evidence type="ECO:0000256" key="1">
    <source>
        <dbReference type="ARBA" id="ARBA00007613"/>
    </source>
</evidence>
<keyword evidence="2" id="KW-0449">Lipoprotein</keyword>
<gene>
    <name evidence="5" type="ORF">GMD42_11330</name>
</gene>
<feature type="compositionally biased region" description="Polar residues" evidence="4">
    <location>
        <begin position="491"/>
        <end position="504"/>
    </location>
</feature>
<evidence type="ECO:0000313" key="5">
    <source>
        <dbReference type="EMBL" id="MTU44178.1"/>
    </source>
</evidence>
<dbReference type="Pfam" id="PF02321">
    <property type="entry name" value="OEP"/>
    <property type="match status" value="2"/>
</dbReference>
<dbReference type="PANTHER" id="PTHR30203:SF33">
    <property type="entry name" value="BLR4455 PROTEIN"/>
    <property type="match status" value="1"/>
</dbReference>
<dbReference type="GO" id="GO:0015562">
    <property type="term" value="F:efflux transmembrane transporter activity"/>
    <property type="evidence" value="ECO:0007669"/>
    <property type="project" value="InterPro"/>
</dbReference>
<feature type="coiled-coil region" evidence="3">
    <location>
        <begin position="67"/>
        <end position="94"/>
    </location>
</feature>
<dbReference type="GO" id="GO:0005886">
    <property type="term" value="C:plasma membrane"/>
    <property type="evidence" value="ECO:0007669"/>
    <property type="project" value="UniProtKB-SubCell"/>
</dbReference>
<dbReference type="EMBL" id="WNCL01000051">
    <property type="protein sequence ID" value="MTU44178.1"/>
    <property type="molecule type" value="Genomic_DNA"/>
</dbReference>
<keyword evidence="2" id="KW-0812">Transmembrane</keyword>
<evidence type="ECO:0000256" key="3">
    <source>
        <dbReference type="SAM" id="Coils"/>
    </source>
</evidence>
<comment type="subcellular location">
    <subcellularLocation>
        <location evidence="2">Cell membrane</location>
        <topology evidence="2">Lipid-anchor</topology>
    </subcellularLocation>
</comment>
<dbReference type="Gene3D" id="1.20.1600.10">
    <property type="entry name" value="Outer membrane efflux proteins (OEP)"/>
    <property type="match status" value="1"/>
</dbReference>
<keyword evidence="2" id="KW-0564">Palmitate</keyword>
<dbReference type="Gene3D" id="2.20.200.10">
    <property type="entry name" value="Outer membrane efflux proteins (OEP)"/>
    <property type="match status" value="1"/>
</dbReference>
<accession>A0A6I3S386</accession>